<evidence type="ECO:0000256" key="3">
    <source>
        <dbReference type="ARBA" id="ARBA00023125"/>
    </source>
</evidence>
<keyword evidence="2" id="KW-0805">Transcription regulation</keyword>
<reference evidence="7" key="1">
    <citation type="journal article" date="2005" name="Plant Cell">
        <title>Evolution of DNA sequence nonhomologies among maize inbreds.</title>
        <authorList>
            <person name="Brunner S."/>
            <person name="Fengler K."/>
            <person name="Morgante M."/>
            <person name="Tingey S."/>
            <person name="Rafalski A."/>
        </authorList>
    </citation>
    <scope>NUCLEOTIDE SEQUENCE</scope>
</reference>
<reference evidence="8" key="2">
    <citation type="submission" date="2014-04" db="EMBL/GenBank/DDBJ databases">
        <title>The Maize TFome - Development of a transcription factor open reading frame collection for functional genomics.</title>
        <authorList>
            <person name="Burdo B."/>
            <person name="Gray J."/>
            <person name="Goetting-Minesky M.P."/>
            <person name="Wittler B."/>
            <person name="Hunt M."/>
            <person name="Li T."/>
            <person name="Velliquette D."/>
            <person name="Thomas J."/>
            <person name="Gentzel I."/>
            <person name="Dos Santos Brito M."/>
            <person name="Mejia-Guerra M.K."/>
            <person name="Connolly L.N."/>
            <person name="Qaisi D."/>
            <person name="Li W."/>
            <person name="Casas M.I."/>
            <person name="Doseff A.I."/>
            <person name="Grotewold E."/>
        </authorList>
    </citation>
    <scope>NUCLEOTIDE SEQUENCE</scope>
</reference>
<keyword evidence="4" id="KW-0804">Transcription</keyword>
<evidence type="ECO:0000259" key="6">
    <source>
        <dbReference type="PROSITE" id="PS51032"/>
    </source>
</evidence>
<dbReference type="PROSITE" id="PS51032">
    <property type="entry name" value="AP2_ERF"/>
    <property type="match status" value="1"/>
</dbReference>
<dbReference type="SMR" id="Q5GAQ0"/>
<dbReference type="GO" id="GO:0005634">
    <property type="term" value="C:nucleus"/>
    <property type="evidence" value="ECO:0007669"/>
    <property type="project" value="UniProtKB-SubCell"/>
</dbReference>
<dbReference type="EMBL" id="AY664415">
    <property type="protein sequence ID" value="AAV64202.1"/>
    <property type="molecule type" value="Genomic_DNA"/>
</dbReference>
<dbReference type="SMART" id="SM00380">
    <property type="entry name" value="AP2"/>
    <property type="match status" value="1"/>
</dbReference>
<evidence type="ECO:0000313" key="8">
    <source>
        <dbReference type="EMBL" id="AIB05011.1"/>
    </source>
</evidence>
<keyword evidence="5" id="KW-0539">Nucleus</keyword>
<evidence type="ECO:0000313" key="7">
    <source>
        <dbReference type="EMBL" id="AAV64240.1"/>
    </source>
</evidence>
<evidence type="ECO:0000256" key="5">
    <source>
        <dbReference type="ARBA" id="ARBA00023242"/>
    </source>
</evidence>
<dbReference type="HOGENOM" id="CLU_1005992_0_0_1"/>
<dbReference type="CDD" id="cd00018">
    <property type="entry name" value="AP2"/>
    <property type="match status" value="1"/>
</dbReference>
<dbReference type="GO" id="GO:0003700">
    <property type="term" value="F:DNA-binding transcription factor activity"/>
    <property type="evidence" value="ECO:0007669"/>
    <property type="project" value="InterPro"/>
</dbReference>
<accession>Q5GAQ0</accession>
<evidence type="ECO:0000256" key="1">
    <source>
        <dbReference type="ARBA" id="ARBA00004123"/>
    </source>
</evidence>
<dbReference type="SUPFAM" id="SSF54171">
    <property type="entry name" value="DNA-binding domain"/>
    <property type="match status" value="1"/>
</dbReference>
<dbReference type="ExpressionAtlas" id="Q5GAQ0">
    <property type="expression patterns" value="baseline"/>
</dbReference>
<dbReference type="InterPro" id="IPR016177">
    <property type="entry name" value="DNA-bd_dom_sf"/>
</dbReference>
<evidence type="ECO:0000256" key="4">
    <source>
        <dbReference type="ARBA" id="ARBA00023163"/>
    </source>
</evidence>
<dbReference type="AlphaFoldDB" id="Q5GAQ0"/>
<organism evidence="7">
    <name type="scientific">Zea mays</name>
    <name type="common">Maize</name>
    <dbReference type="NCBI Taxonomy" id="4577"/>
    <lineage>
        <taxon>Eukaryota</taxon>
        <taxon>Viridiplantae</taxon>
        <taxon>Streptophyta</taxon>
        <taxon>Embryophyta</taxon>
        <taxon>Tracheophyta</taxon>
        <taxon>Spermatophyta</taxon>
        <taxon>Magnoliopsida</taxon>
        <taxon>Liliopsida</taxon>
        <taxon>Poales</taxon>
        <taxon>Poaceae</taxon>
        <taxon>PACMAD clade</taxon>
        <taxon>Panicoideae</taxon>
        <taxon>Andropogonodae</taxon>
        <taxon>Andropogoneae</taxon>
        <taxon>Tripsacinae</taxon>
        <taxon>Zea</taxon>
    </lineage>
</organism>
<dbReference type="Gene3D" id="3.30.730.10">
    <property type="entry name" value="AP2/ERF domain"/>
    <property type="match status" value="1"/>
</dbReference>
<sequence length="277" mass="30130">MGPDLGPNPARYIGPCRPGTKIFRAVPCLGRAFFTVLRAGPSGPAQMYTYSFGSEHLALACSAASWVVPCWPGTSLSCFGSQLVGPSQHEIESGRALPGLANRSKAQHGPKARRASVGSCWPKHGTPQFLISAHLGLSVAVALDPSVLRLWARSLVAQPQADANTTRYLGVRRWPWGRYAAEIREPATKERHWLGTFDTAEEGAVAYDRAVRSLRRGLRPRRALPSTQPRCFVPHREWARPLVAAWGWTTGVLGPYSPLLGGGMVGTGVREDRMDQL</sequence>
<dbReference type="PRINTS" id="PR00367">
    <property type="entry name" value="ETHRSPELEMNT"/>
</dbReference>
<gene>
    <name evidence="8" type="primary">EREB73</name>
    <name evidence="7" type="ORF">F9009</name>
</gene>
<feature type="domain" description="AP2/ERF" evidence="6">
    <location>
        <begin position="167"/>
        <end position="225"/>
    </location>
</feature>
<protein>
    <submittedName>
        <fullName evidence="8">AP2-EREBP transcription factor</fullName>
    </submittedName>
</protein>
<proteinExistence type="predicted"/>
<dbReference type="EMBL" id="KJ727520">
    <property type="protein sequence ID" value="AIB05011.1"/>
    <property type="molecule type" value="Genomic_DNA"/>
</dbReference>
<evidence type="ECO:0000256" key="2">
    <source>
        <dbReference type="ARBA" id="ARBA00023015"/>
    </source>
</evidence>
<dbReference type="GO" id="GO:0003677">
    <property type="term" value="F:DNA binding"/>
    <property type="evidence" value="ECO:0007669"/>
    <property type="project" value="UniProtKB-KW"/>
</dbReference>
<dbReference type="EMBL" id="AY664419">
    <property type="protein sequence ID" value="AAV64240.1"/>
    <property type="molecule type" value="Genomic_DNA"/>
</dbReference>
<name>Q5GAQ0_MAIZE</name>
<comment type="subcellular location">
    <subcellularLocation>
        <location evidence="1">Nucleus</location>
    </subcellularLocation>
</comment>
<dbReference type="InterPro" id="IPR001471">
    <property type="entry name" value="AP2/ERF_dom"/>
</dbReference>
<dbReference type="InterPro" id="IPR036955">
    <property type="entry name" value="AP2/ERF_dom_sf"/>
</dbReference>
<dbReference type="PANTHER" id="PTHR31677">
    <property type="entry name" value="AP2 DOMAIN CLASS TRANSCRIPTION FACTOR"/>
    <property type="match status" value="1"/>
</dbReference>
<dbReference type="PANTHER" id="PTHR31677:SF118">
    <property type="entry name" value="OS04G0399800 PROTEIN"/>
    <property type="match status" value="1"/>
</dbReference>
<keyword evidence="3" id="KW-0238">DNA-binding</keyword>